<evidence type="ECO:0000256" key="1">
    <source>
        <dbReference type="SAM" id="Phobius"/>
    </source>
</evidence>
<keyword evidence="1" id="KW-0472">Membrane</keyword>
<evidence type="ECO:0000313" key="2">
    <source>
        <dbReference type="EMBL" id="GAI60736.1"/>
    </source>
</evidence>
<dbReference type="EMBL" id="BARW01004199">
    <property type="protein sequence ID" value="GAI60736.1"/>
    <property type="molecule type" value="Genomic_DNA"/>
</dbReference>
<organism evidence="2">
    <name type="scientific">marine sediment metagenome</name>
    <dbReference type="NCBI Taxonomy" id="412755"/>
    <lineage>
        <taxon>unclassified sequences</taxon>
        <taxon>metagenomes</taxon>
        <taxon>ecological metagenomes</taxon>
    </lineage>
</organism>
<dbReference type="Pfam" id="PF13347">
    <property type="entry name" value="MFS_2"/>
    <property type="match status" value="1"/>
</dbReference>
<accession>X1R0X0</accession>
<feature type="transmembrane region" description="Helical" evidence="1">
    <location>
        <begin position="72"/>
        <end position="93"/>
    </location>
</feature>
<keyword evidence="1" id="KW-0812">Transmembrane</keyword>
<sequence length="219" mass="24203">GFIYLFDYVFIFSELSIIFLIPALIIMITLTIYANNKIGSWGLKKVMILGGLISMIGYIMLFFVGLANSSKIPFEIGIFGIGFVGLGLLMFMLNQSPLMGEAIDYDEIRTGKRRETTYSGVNALITKPAVSIAHALLLGIMGLYGFQQGVSVSNQPASVATGVLIAVSIVPIICIIIAIIGLYFIPLEGEEWQAKKRHLQEIHMQKEKDYVESMRQKQG</sequence>
<reference evidence="2" key="1">
    <citation type="journal article" date="2014" name="Front. Microbiol.">
        <title>High frequency of phylogenetically diverse reductive dehalogenase-homologous genes in deep subseafloor sedimentary metagenomes.</title>
        <authorList>
            <person name="Kawai M."/>
            <person name="Futagami T."/>
            <person name="Toyoda A."/>
            <person name="Takaki Y."/>
            <person name="Nishi S."/>
            <person name="Hori S."/>
            <person name="Arai W."/>
            <person name="Tsubouchi T."/>
            <person name="Morono Y."/>
            <person name="Uchiyama I."/>
            <person name="Ito T."/>
            <person name="Fujiyama A."/>
            <person name="Inagaki F."/>
            <person name="Takami H."/>
        </authorList>
    </citation>
    <scope>NUCLEOTIDE SEQUENCE</scope>
    <source>
        <strain evidence="2">Expedition CK06-06</strain>
    </source>
</reference>
<feature type="non-terminal residue" evidence="2">
    <location>
        <position position="1"/>
    </location>
</feature>
<keyword evidence="1" id="KW-1133">Transmembrane helix</keyword>
<feature type="transmembrane region" description="Helical" evidence="1">
    <location>
        <begin position="129"/>
        <end position="147"/>
    </location>
</feature>
<feature type="transmembrane region" description="Helical" evidence="1">
    <location>
        <begin position="46"/>
        <end position="66"/>
    </location>
</feature>
<protein>
    <recommendedName>
        <fullName evidence="3">Major facilitator superfamily (MFS) profile domain-containing protein</fullName>
    </recommendedName>
</protein>
<gene>
    <name evidence="2" type="ORF">S12H4_10028</name>
</gene>
<dbReference type="InterPro" id="IPR036259">
    <property type="entry name" value="MFS_trans_sf"/>
</dbReference>
<name>X1R0X0_9ZZZZ</name>
<dbReference type="AlphaFoldDB" id="X1R0X0"/>
<feature type="transmembrane region" description="Helical" evidence="1">
    <location>
        <begin position="15"/>
        <end position="34"/>
    </location>
</feature>
<feature type="transmembrane region" description="Helical" evidence="1">
    <location>
        <begin position="159"/>
        <end position="185"/>
    </location>
</feature>
<evidence type="ECO:0008006" key="3">
    <source>
        <dbReference type="Google" id="ProtNLM"/>
    </source>
</evidence>
<dbReference type="SUPFAM" id="SSF103473">
    <property type="entry name" value="MFS general substrate transporter"/>
    <property type="match status" value="1"/>
</dbReference>
<proteinExistence type="predicted"/>
<comment type="caution">
    <text evidence="2">The sequence shown here is derived from an EMBL/GenBank/DDBJ whole genome shotgun (WGS) entry which is preliminary data.</text>
</comment>